<evidence type="ECO:0000259" key="6">
    <source>
        <dbReference type="Pfam" id="PF07669"/>
    </source>
</evidence>
<dbReference type="Gene3D" id="3.40.50.150">
    <property type="entry name" value="Vaccinia Virus protein VP39"/>
    <property type="match status" value="1"/>
</dbReference>
<dbReference type="RefSeq" id="WP_117483045.1">
    <property type="nucleotide sequence ID" value="NZ_QSAZ01000005.1"/>
</dbReference>
<evidence type="ECO:0000313" key="8">
    <source>
        <dbReference type="EMBL" id="RGW87560.1"/>
    </source>
</evidence>
<dbReference type="SUPFAM" id="SSF53335">
    <property type="entry name" value="S-adenosyl-L-methionine-dependent methyltransferases"/>
    <property type="match status" value="1"/>
</dbReference>
<reference evidence="9 10" key="1">
    <citation type="submission" date="2018-08" db="EMBL/GenBank/DDBJ databases">
        <title>A genome reference for cultivated species of the human gut microbiota.</title>
        <authorList>
            <person name="Zou Y."/>
            <person name="Xue W."/>
            <person name="Luo G."/>
        </authorList>
    </citation>
    <scope>NUCLEOTIDE SEQUENCE [LARGE SCALE GENOMIC DNA]</scope>
    <source>
        <strain evidence="8 10">AF06-19</strain>
        <strain evidence="7 9">TM10-3</strain>
    </source>
</reference>
<evidence type="ECO:0000256" key="2">
    <source>
        <dbReference type="ARBA" id="ARBA00022603"/>
    </source>
</evidence>
<dbReference type="InterPro" id="IPR002052">
    <property type="entry name" value="DNA_methylase_N6_adenine_CS"/>
</dbReference>
<proteinExistence type="predicted"/>
<dbReference type="GO" id="GO:0003676">
    <property type="term" value="F:nucleic acid binding"/>
    <property type="evidence" value="ECO:0007669"/>
    <property type="project" value="InterPro"/>
</dbReference>
<evidence type="ECO:0000256" key="1">
    <source>
        <dbReference type="ARBA" id="ARBA00011900"/>
    </source>
</evidence>
<dbReference type="EC" id="2.1.1.72" evidence="1"/>
<dbReference type="EMBL" id="QSAZ01000005">
    <property type="protein sequence ID" value="RGW87560.1"/>
    <property type="molecule type" value="Genomic_DNA"/>
</dbReference>
<dbReference type="InterPro" id="IPR050953">
    <property type="entry name" value="N4_N6_ade-DNA_methylase"/>
</dbReference>
<dbReference type="NCBIfam" id="NF033452">
    <property type="entry name" value="BREX_1_MTaseX"/>
    <property type="match status" value="1"/>
</dbReference>
<dbReference type="Proteomes" id="UP000283683">
    <property type="component" value="Unassembled WGS sequence"/>
</dbReference>
<evidence type="ECO:0000256" key="5">
    <source>
        <dbReference type="ARBA" id="ARBA00047942"/>
    </source>
</evidence>
<accession>A0A3E4E553</accession>
<evidence type="ECO:0000313" key="10">
    <source>
        <dbReference type="Proteomes" id="UP000283683"/>
    </source>
</evidence>
<comment type="caution">
    <text evidence="7">The sequence shown here is derived from an EMBL/GenBank/DDBJ whole genome shotgun (WGS) entry which is preliminary data.</text>
</comment>
<dbReference type="Proteomes" id="UP000260642">
    <property type="component" value="Unassembled WGS sequence"/>
</dbReference>
<dbReference type="GO" id="GO:0009007">
    <property type="term" value="F:site-specific DNA-methyltransferase (adenine-specific) activity"/>
    <property type="evidence" value="ECO:0007669"/>
    <property type="project" value="UniProtKB-EC"/>
</dbReference>
<dbReference type="PANTHER" id="PTHR33841:SF1">
    <property type="entry name" value="DNA METHYLTRANSFERASE A"/>
    <property type="match status" value="1"/>
</dbReference>
<organism evidence="7 9">
    <name type="scientific">Agathobacter rectalis</name>
    <dbReference type="NCBI Taxonomy" id="39491"/>
    <lineage>
        <taxon>Bacteria</taxon>
        <taxon>Bacillati</taxon>
        <taxon>Bacillota</taxon>
        <taxon>Clostridia</taxon>
        <taxon>Lachnospirales</taxon>
        <taxon>Lachnospiraceae</taxon>
        <taxon>Agathobacter</taxon>
    </lineage>
</organism>
<evidence type="ECO:0000313" key="7">
    <source>
        <dbReference type="EMBL" id="RGI65887.1"/>
    </source>
</evidence>
<evidence type="ECO:0000256" key="4">
    <source>
        <dbReference type="ARBA" id="ARBA00022691"/>
    </source>
</evidence>
<dbReference type="InterPro" id="IPR029063">
    <property type="entry name" value="SAM-dependent_MTases_sf"/>
</dbReference>
<dbReference type="InterPro" id="IPR011639">
    <property type="entry name" value="MethylTrfase_TaqI-like_dom"/>
</dbReference>
<sequence>MNKNAIKKFAIDARNKLIASVTDKAGMLGITPDNCSEAVTKGADFEVYKTAAGTEVTLNKKQCEQRRKLVDQIHARGFEAVVEEVAYTWFNRICAIRFMEVNDYMYPVRVRVLSSEKEGKNEPDVVTIAPDIDWDFTDKEKEEIIDAKMNNRLDDLFRMLFMKQCNLLHEVLPGLFEETEDYTEMLLNISFTNEDDVIRMLVDGIDEKDFNITTVDEDGKAAGQVEIIGWLYQYYNTEPKNKAFAKKAKITKEEVPAVTQLFTPDWIVRYMVENSLGRMWVEGHPDNELKSKWKYYLDEAKQEESVQQELDKIKEEYATLKPEDIKLIDPCMGSGHILVYAFDVFMQIYENAGWSQRDAAQSIIQNNIYGLDIDDRAAQLSYFAVLMKARQYDRRILTRGIEPNVYAVQESNGINRGQLKYFGAGLTDAEKDSAVSQMEGLLNTLNDAKEYGSLLNMEDYDWELLEKFVENTDTESQISFDTYGLDETAEQLKRFIRIGRMMAQKYEVVVTNPPYAGTSNLSARVNDFVKKNYPDSKADLFAVFIERCGEMLKKNGYQAMITQHSWMFLSSYEKLRIKLQKISIVNMAHLGARAFEEIAGEVVQTSSFILSKKNIRKFRGVYSRLVDANNQSAKEELFLSEKKKYVVNQDNFNKIPGNPITYWASEKILKAFSTGVPLSQMAIARNGVKTGDNQTFVRMWQEINYTTFCTNASDCHEAIKSGLKWFPYNKGGESRRWYGNNDYVVDWQYGGKRLFGQAKIDKRNVQDYPDEMKFTPSCTWSLINTGTPTFRFKEHNISDIAGMSFYQAAESNLYLLGLCNSPVANAILKLIAPTINYQAGDIGRIPVLLNYSFFEQINKIVKELIELSIADWDSFESSWDFKRHPLVSAISKNRALFDDMEDIDLAECYTCWENECNERFNQLKANEEELNRIFIDIYGLQDELTPEVEDKDVTVRKADLQRDIKSLISYAVGCMFGRYSLNEEGLVLAGQPFESHFFEASAPVCGTGFAGAPGASVLIGEFYYKTDEGVKKCTYNPDKDNIIPICDEEYFSDDIVSRFCEWVKVVYGEKSLETNLDFIAKALGNKGNTSREVIRNYFLNDFFKDHCNTYSVTGSGKRPIYWLFDSGKQNGFKALIYMHRYDADTVGRVRTDYLHRAQKYVETAMQSAQYTIDNATSASEKSKATKAVARYTKQLAEMKIYDEAIAHVANQRIEIDLDDGVKVNYAKFQGVEVSQEGKKALKVDLLAKI</sequence>
<dbReference type="GO" id="GO:0006304">
    <property type="term" value="P:DNA modification"/>
    <property type="evidence" value="ECO:0007669"/>
    <property type="project" value="InterPro"/>
</dbReference>
<comment type="catalytic activity">
    <reaction evidence="5">
        <text>a 2'-deoxyadenosine in DNA + S-adenosyl-L-methionine = an N(6)-methyl-2'-deoxyadenosine in DNA + S-adenosyl-L-homocysteine + H(+)</text>
        <dbReference type="Rhea" id="RHEA:15197"/>
        <dbReference type="Rhea" id="RHEA-COMP:12418"/>
        <dbReference type="Rhea" id="RHEA-COMP:12419"/>
        <dbReference type="ChEBI" id="CHEBI:15378"/>
        <dbReference type="ChEBI" id="CHEBI:57856"/>
        <dbReference type="ChEBI" id="CHEBI:59789"/>
        <dbReference type="ChEBI" id="CHEBI:90615"/>
        <dbReference type="ChEBI" id="CHEBI:90616"/>
        <dbReference type="EC" id="2.1.1.72"/>
    </reaction>
</comment>
<dbReference type="PROSITE" id="PS00092">
    <property type="entry name" value="N6_MTASE"/>
    <property type="match status" value="1"/>
</dbReference>
<evidence type="ECO:0000313" key="9">
    <source>
        <dbReference type="Proteomes" id="UP000260642"/>
    </source>
</evidence>
<dbReference type="AlphaFoldDB" id="A0A3E4E553"/>
<keyword evidence="4" id="KW-0949">S-adenosyl-L-methionine</keyword>
<name>A0A3E4E553_9FIRM</name>
<gene>
    <name evidence="7" type="primary">pglX</name>
    <name evidence="8" type="ORF">DWV45_06550</name>
    <name evidence="7" type="ORF">DXD95_13300</name>
</gene>
<keyword evidence="3 7" id="KW-0808">Transferase</keyword>
<dbReference type="PANTHER" id="PTHR33841">
    <property type="entry name" value="DNA METHYLTRANSFERASE YEEA-RELATED"/>
    <property type="match status" value="1"/>
</dbReference>
<keyword evidence="2 7" id="KW-0489">Methyltransferase</keyword>
<evidence type="ECO:0000256" key="3">
    <source>
        <dbReference type="ARBA" id="ARBA00022679"/>
    </source>
</evidence>
<dbReference type="PRINTS" id="PR00507">
    <property type="entry name" value="N12N6MTFRASE"/>
</dbReference>
<dbReference type="InterPro" id="IPR047939">
    <property type="entry name" value="BREX_1_PglX"/>
</dbReference>
<dbReference type="EMBL" id="QSOB01000028">
    <property type="protein sequence ID" value="RGI65887.1"/>
    <property type="molecule type" value="Genomic_DNA"/>
</dbReference>
<protein>
    <recommendedName>
        <fullName evidence="1">site-specific DNA-methyltransferase (adenine-specific)</fullName>
        <ecNumber evidence="1">2.1.1.72</ecNumber>
    </recommendedName>
</protein>
<feature type="domain" description="Type II methyltransferase M.TaqI-like" evidence="6">
    <location>
        <begin position="366"/>
        <end position="584"/>
    </location>
</feature>
<dbReference type="GO" id="GO:0032259">
    <property type="term" value="P:methylation"/>
    <property type="evidence" value="ECO:0007669"/>
    <property type="project" value="UniProtKB-KW"/>
</dbReference>
<dbReference type="Pfam" id="PF07669">
    <property type="entry name" value="Eco57I"/>
    <property type="match status" value="1"/>
</dbReference>